<sequence>MNNLIKYVHQQAINYKTEKSIYNIITGKKSHQTFFDAVSLNLLTLFSCANHLRFEHYKDIIATAHTSDVKIPTSNVTTYHELQNTFITLQLLIQTLSNRKHHQSMFLPITSNITIHKTVKHLYHQIKSQNAFQDVENEIYLLFESLSEKQPLSVVHYFLSGYQESMYTFTQVGAIHQLDEDTLNVYYYIDLLNLYELIQNSQHFPYLSKCLVYPYVSQTVFNTYRYFRQELTLNDIASKLKVTTNTIEDHILDLYIKGYLSDYTLFLTRFQNEFIKYYQKYPYQKLKHYKSAFDTMSYFEIKLTIIGISKGVIYVS</sequence>
<proteinExistence type="predicted"/>
<organism evidence="2">
    <name type="scientific">Staphylococcus felis</name>
    <dbReference type="NCBI Taxonomy" id="46127"/>
    <lineage>
        <taxon>Bacteria</taxon>
        <taxon>Bacillati</taxon>
        <taxon>Bacillota</taxon>
        <taxon>Bacilli</taxon>
        <taxon>Bacillales</taxon>
        <taxon>Staphylococcaceae</taxon>
        <taxon>Staphylococcus</taxon>
    </lineage>
</organism>
<comment type="caution">
    <text evidence="2">The sequence shown here is derived from an EMBL/GenBank/DDBJ whole genome shotgun (WGS) entry which is preliminary data.</text>
</comment>
<dbReference type="Proteomes" id="UP000256562">
    <property type="component" value="Unassembled WGS sequence"/>
</dbReference>
<reference evidence="2" key="1">
    <citation type="journal article" date="2018" name="Vet. Microbiol.">
        <title>Characterisation of Staphylococcus felis isolated from cats using whole genome sequencing.</title>
        <authorList>
            <person name="Worthing K."/>
            <person name="Pang S."/>
            <person name="Trott D.J."/>
            <person name="Abraham S."/>
            <person name="Coombs G.W."/>
            <person name="Jordan D."/>
            <person name="McIntyre L."/>
            <person name="Davies M.R."/>
            <person name="Norris J."/>
        </authorList>
    </citation>
    <scope>NUCLEOTIDE SEQUENCE [LARGE SCALE GENOMIC DNA]</scope>
    <source>
        <strain evidence="2">F9</strain>
    </source>
</reference>
<evidence type="ECO:0000313" key="2">
    <source>
        <dbReference type="EMBL" id="REH99207.1"/>
    </source>
</evidence>
<protein>
    <recommendedName>
        <fullName evidence="1">Helicase Helix-turn-helix domain-containing protein</fullName>
    </recommendedName>
</protein>
<evidence type="ECO:0000259" key="1">
    <source>
        <dbReference type="Pfam" id="PF14493"/>
    </source>
</evidence>
<dbReference type="OrthoDB" id="2354672at2"/>
<accession>A0A3E0IRQ1</accession>
<name>A0A3E0IRQ1_9STAP</name>
<dbReference type="RefSeq" id="WP_116093809.1">
    <property type="nucleotide sequence ID" value="NZ_QKXQ01000114.1"/>
</dbReference>
<feature type="domain" description="Helicase Helix-turn-helix" evidence="1">
    <location>
        <begin position="220"/>
        <end position="305"/>
    </location>
</feature>
<dbReference type="Pfam" id="PF14493">
    <property type="entry name" value="HTH_40"/>
    <property type="match status" value="1"/>
</dbReference>
<dbReference type="AlphaFoldDB" id="A0A3E0IRQ1"/>
<dbReference type="EMBL" id="QKXQ01000114">
    <property type="protein sequence ID" value="REH99207.1"/>
    <property type="molecule type" value="Genomic_DNA"/>
</dbReference>
<gene>
    <name evidence="2" type="ORF">DOS83_02715</name>
</gene>
<dbReference type="InterPro" id="IPR029491">
    <property type="entry name" value="Helicase_HTH"/>
</dbReference>